<gene>
    <name evidence="1" type="ORF">SPICI01B_092</name>
</gene>
<dbReference type="GO" id="GO:0004553">
    <property type="term" value="F:hydrolase activity, hydrolyzing O-glycosyl compounds"/>
    <property type="evidence" value="ECO:0007669"/>
    <property type="project" value="InterPro"/>
</dbReference>
<dbReference type="SUPFAM" id="SSF51445">
    <property type="entry name" value="(Trans)glycosidases"/>
    <property type="match status" value="1"/>
</dbReference>
<dbReference type="RefSeq" id="WP_071890575.1">
    <property type="nucleotide sequence ID" value="NZ_CP013197.1"/>
</dbReference>
<dbReference type="GO" id="GO:0005975">
    <property type="term" value="P:carbohydrate metabolic process"/>
    <property type="evidence" value="ECO:0007669"/>
    <property type="project" value="InterPro"/>
</dbReference>
<dbReference type="CAZy" id="GH1">
    <property type="family name" value="Glycoside Hydrolase Family 1"/>
</dbReference>
<accession>Q14Q90</accession>
<protein>
    <submittedName>
        <fullName evidence="1">Hypothetical beta-glucosidase n-terminal and c-terminal truncated protein</fullName>
    </submittedName>
</protein>
<dbReference type="EMBL" id="AM285302">
    <property type="protein sequence ID" value="CAK98339.1"/>
    <property type="molecule type" value="Genomic_DNA"/>
</dbReference>
<dbReference type="InterPro" id="IPR017853">
    <property type="entry name" value="GH"/>
</dbReference>
<dbReference type="AlphaFoldDB" id="Q14Q90"/>
<proteinExistence type="predicted"/>
<dbReference type="GeneID" id="79946349"/>
<evidence type="ECO:0000313" key="1">
    <source>
        <dbReference type="EMBL" id="CAK98339.1"/>
    </source>
</evidence>
<name>Q14Q90_SPICI</name>
<reference evidence="1" key="1">
    <citation type="journal article" date="2010" name="Appl. Environ. Microbiol.">
        <title>Partial chromosome sequence of Spiroplasma citri reveals extensive viral invasion and important gene decay.</title>
        <authorList>
            <person name="Carle P."/>
            <person name="Saillard C."/>
            <person name="Carrere N."/>
            <person name="Carrere S."/>
            <person name="Duret S."/>
            <person name="Eveillard S."/>
            <person name="Gaurivaud P."/>
            <person name="Gourgues G."/>
            <person name="Gouzy J."/>
            <person name="Salar P."/>
            <person name="Verdin E."/>
            <person name="Breton M."/>
            <person name="Blanchard A."/>
            <person name="Laigret F."/>
            <person name="Bove J.M."/>
            <person name="Renaudin J."/>
            <person name="Foissac X."/>
        </authorList>
    </citation>
    <scope>NUCLEOTIDE SEQUENCE</scope>
    <source>
        <strain evidence="1">GII3-3X</strain>
    </source>
</reference>
<dbReference type="InterPro" id="IPR001360">
    <property type="entry name" value="Glyco_hydro_1"/>
</dbReference>
<dbReference type="Pfam" id="PF00232">
    <property type="entry name" value="Glyco_hydro_1"/>
    <property type="match status" value="1"/>
</dbReference>
<sequence length="78" mass="8843">MLATGAEILWKEYQKPLMIIENGMGDFDDKAAPLILDQDRIRYLSLHLAEVFKAFDRGVNLIGYSLWTYCDIFSPSGG</sequence>
<dbReference type="PRINTS" id="PR00131">
    <property type="entry name" value="GLHYDRLASE1"/>
</dbReference>
<organism evidence="1">
    <name type="scientific">Spiroplasma citri</name>
    <dbReference type="NCBI Taxonomy" id="2133"/>
    <lineage>
        <taxon>Bacteria</taxon>
        <taxon>Bacillati</taxon>
        <taxon>Mycoplasmatota</taxon>
        <taxon>Mollicutes</taxon>
        <taxon>Entomoplasmatales</taxon>
        <taxon>Spiroplasmataceae</taxon>
        <taxon>Spiroplasma</taxon>
    </lineage>
</organism>
<dbReference type="Gene3D" id="3.20.20.80">
    <property type="entry name" value="Glycosidases"/>
    <property type="match status" value="1"/>
</dbReference>